<feature type="compositionally biased region" description="Basic and acidic residues" evidence="7">
    <location>
        <begin position="95"/>
        <end position="104"/>
    </location>
</feature>
<feature type="compositionally biased region" description="Low complexity" evidence="7">
    <location>
        <begin position="76"/>
        <end position="89"/>
    </location>
</feature>
<dbReference type="Pfam" id="PF17917">
    <property type="entry name" value="RT_RNaseH"/>
    <property type="match status" value="1"/>
</dbReference>
<reference evidence="10" key="1">
    <citation type="journal article" date="2015" name="Proc. Natl. Acad. Sci. U.S.A.">
        <title>Genome sequence of the Asian Tiger mosquito, Aedes albopictus, reveals insights into its biology, genetics, and evolution.</title>
        <authorList>
            <person name="Chen X.G."/>
            <person name="Jiang X."/>
            <person name="Gu J."/>
            <person name="Xu M."/>
            <person name="Wu Y."/>
            <person name="Deng Y."/>
            <person name="Zhang C."/>
            <person name="Bonizzoni M."/>
            <person name="Dermauw W."/>
            <person name="Vontas J."/>
            <person name="Armbruster P."/>
            <person name="Huang X."/>
            <person name="Yang Y."/>
            <person name="Zhang H."/>
            <person name="He W."/>
            <person name="Peng H."/>
            <person name="Liu Y."/>
            <person name="Wu K."/>
            <person name="Chen J."/>
            <person name="Lirakis M."/>
            <person name="Topalis P."/>
            <person name="Van Leeuwen T."/>
            <person name="Hall A.B."/>
            <person name="Jiang X."/>
            <person name="Thorpe C."/>
            <person name="Mueller R.L."/>
            <person name="Sun C."/>
            <person name="Waterhouse R.M."/>
            <person name="Yan G."/>
            <person name="Tu Z.J."/>
            <person name="Fang X."/>
            <person name="James A.A."/>
        </authorList>
    </citation>
    <scope>NUCLEOTIDE SEQUENCE [LARGE SCALE GENOMIC DNA]</scope>
    <source>
        <strain evidence="10">Foshan</strain>
    </source>
</reference>
<dbReference type="Proteomes" id="UP000069940">
    <property type="component" value="Unassembled WGS sequence"/>
</dbReference>
<feature type="region of interest" description="Disordered" evidence="7">
    <location>
        <begin position="1"/>
        <end position="37"/>
    </location>
</feature>
<protein>
    <recommendedName>
        <fullName evidence="8">Reverse transcriptase domain-containing protein</fullName>
    </recommendedName>
</protein>
<keyword evidence="1" id="KW-0808">Transferase</keyword>
<organism evidence="9 10">
    <name type="scientific">Aedes albopictus</name>
    <name type="common">Asian tiger mosquito</name>
    <name type="synonym">Stegomyia albopicta</name>
    <dbReference type="NCBI Taxonomy" id="7160"/>
    <lineage>
        <taxon>Eukaryota</taxon>
        <taxon>Metazoa</taxon>
        <taxon>Ecdysozoa</taxon>
        <taxon>Arthropoda</taxon>
        <taxon>Hexapoda</taxon>
        <taxon>Insecta</taxon>
        <taxon>Pterygota</taxon>
        <taxon>Neoptera</taxon>
        <taxon>Endopterygota</taxon>
        <taxon>Diptera</taxon>
        <taxon>Nematocera</taxon>
        <taxon>Culicoidea</taxon>
        <taxon>Culicidae</taxon>
        <taxon>Culicinae</taxon>
        <taxon>Aedini</taxon>
        <taxon>Aedes</taxon>
        <taxon>Stegomyia</taxon>
    </lineage>
</organism>
<feature type="region of interest" description="Disordered" evidence="7">
    <location>
        <begin position="338"/>
        <end position="369"/>
    </location>
</feature>
<dbReference type="CDD" id="cd09274">
    <property type="entry name" value="RNase_HI_RT_Ty3"/>
    <property type="match status" value="1"/>
</dbReference>
<dbReference type="GeneID" id="134285758"/>
<accession>A0ABM1XSG2</accession>
<dbReference type="InterPro" id="IPR041373">
    <property type="entry name" value="RT_RNaseH"/>
</dbReference>
<dbReference type="InterPro" id="IPR043128">
    <property type="entry name" value="Rev_trsase/Diguanyl_cyclase"/>
</dbReference>
<dbReference type="Gene3D" id="3.30.70.270">
    <property type="match status" value="2"/>
</dbReference>
<evidence type="ECO:0000313" key="10">
    <source>
        <dbReference type="Proteomes" id="UP000069940"/>
    </source>
</evidence>
<evidence type="ECO:0000256" key="6">
    <source>
        <dbReference type="ARBA" id="ARBA00022918"/>
    </source>
</evidence>
<evidence type="ECO:0000259" key="8">
    <source>
        <dbReference type="PROSITE" id="PS50878"/>
    </source>
</evidence>
<evidence type="ECO:0000256" key="7">
    <source>
        <dbReference type="SAM" id="MobiDB-lite"/>
    </source>
</evidence>
<evidence type="ECO:0000256" key="5">
    <source>
        <dbReference type="ARBA" id="ARBA00022801"/>
    </source>
</evidence>
<keyword evidence="4" id="KW-0255">Endonuclease</keyword>
<dbReference type="InterPro" id="IPR000477">
    <property type="entry name" value="RT_dom"/>
</dbReference>
<dbReference type="Gene3D" id="3.10.10.10">
    <property type="entry name" value="HIV Type 1 Reverse Transcriptase, subunit A, domain 1"/>
    <property type="match status" value="1"/>
</dbReference>
<dbReference type="InterPro" id="IPR043502">
    <property type="entry name" value="DNA/RNA_pol_sf"/>
</dbReference>
<dbReference type="CDD" id="cd01647">
    <property type="entry name" value="RT_LTR"/>
    <property type="match status" value="1"/>
</dbReference>
<keyword evidence="5" id="KW-0378">Hydrolase</keyword>
<evidence type="ECO:0000256" key="4">
    <source>
        <dbReference type="ARBA" id="ARBA00022759"/>
    </source>
</evidence>
<keyword evidence="3" id="KW-0540">Nuclease</keyword>
<dbReference type="Pfam" id="PF00078">
    <property type="entry name" value="RVT_1"/>
    <property type="match status" value="1"/>
</dbReference>
<dbReference type="EnsemblMetazoa" id="AALFPA23_002413.R2229">
    <property type="protein sequence ID" value="AALFPA23_002413.P2229"/>
    <property type="gene ID" value="AALFPA23_002413"/>
</dbReference>
<reference evidence="9" key="2">
    <citation type="submission" date="2025-05" db="UniProtKB">
        <authorList>
            <consortium name="EnsemblMetazoa"/>
        </authorList>
    </citation>
    <scope>IDENTIFICATION</scope>
    <source>
        <strain evidence="9">Foshan</strain>
    </source>
</reference>
<evidence type="ECO:0000256" key="2">
    <source>
        <dbReference type="ARBA" id="ARBA00022695"/>
    </source>
</evidence>
<dbReference type="PROSITE" id="PS50878">
    <property type="entry name" value="RT_POL"/>
    <property type="match status" value="1"/>
</dbReference>
<dbReference type="InterPro" id="IPR001878">
    <property type="entry name" value="Znf_CCHC"/>
</dbReference>
<feature type="region of interest" description="Disordered" evidence="7">
    <location>
        <begin position="70"/>
        <end position="107"/>
    </location>
</feature>
<sequence>MIRRNYGCQNGEASVGHQSPTVHDNGVDGGEPEVPSRYAETESNNLMDALEIERKRNASLSSKLRKVKARNRELMSSSVPGSTPGPGLSRFQSTMRDDSRHTEADSLSTSMNNLSFATLNIAQCIPVEGEDEIDRRTFESWRELLEASMQLVGVTDEGTKMSIFRIKAGPKLLEVLENTGSSFRTPCDVTTPYSNAMSRLVDYFGSRDYTLLHRQKLRSLTQGVGETDVKYVKRVINLAKLCDYDESQVLENVADVIQSHALNFSIREIGRKMLRKGGTISGLLEKVQAVEIAKVNEELFAKAHASQVVQVAPVSVPHSTQVSPAHTTNRYPEYDHQYQPQKRENNQPRYNDQQFGAKRGGFRRGSSVQPRQTPCWRCFSRYHGASSCSAIEKVCRACLRKGHLARACNQSKGPIKRKVTPEEDSTFAGPAPKKIAMISKEELSGDLNATEAVVNDVQGPRLEQRNRTDRGAYVHGYVAGMPIPFLIDSGADVNTINGDIFRTIMNNVQSRAAIFDVKTGSDKVLKPYATNANVDVLATFVAELKITDDRPTLLEKFYAVDQAKSLLSRNTALRYSVLQVGLSVPITNGTHMDSSPLPGEIFSVSGAVEFPKFNIAPVSLAYDKNRPPSRNIYTNIPPAFKQEAKRRLDELLSAGIIEPVTDSMDKSFCSSLLVVPKGKDDIRLVVDLRGPNKSIIRTPFKMPTLEAILAKLHGATYFSTLDLSSAFFHVVLDEGSRHLTNFFAGDGTYRFRRLPFGLTNAPDIFQEVCQTVILSGCEGVVNYLDDFLIFGKNKKEHDENLEKVLRRLREHNVCLNKEKCVFGETSVRFVGFTMTSDGLMIEQDKLKAIKNFRRPETQAEVKSFLGLVNFVERFIINRADKTEKLRELAKSDTFYWSDAEEQEFQLLKEDSLTSVLKLGYFCSDDETDVFVDASPVGLGAVLVQYDEDGKPRIISCASKALTESERKYPQTQKEALAIVWGVERFAFYLTSKSFSIRTDSEANEFIFGEGRKNQ</sequence>
<dbReference type="PANTHER" id="PTHR37984:SF9">
    <property type="entry name" value="INTEGRASE CATALYTIC DOMAIN-CONTAINING PROTEIN"/>
    <property type="match status" value="1"/>
</dbReference>
<evidence type="ECO:0000256" key="3">
    <source>
        <dbReference type="ARBA" id="ARBA00022722"/>
    </source>
</evidence>
<dbReference type="PANTHER" id="PTHR37984">
    <property type="entry name" value="PROTEIN CBG26694"/>
    <property type="match status" value="1"/>
</dbReference>
<dbReference type="PROSITE" id="PS00141">
    <property type="entry name" value="ASP_PROTEASE"/>
    <property type="match status" value="1"/>
</dbReference>
<evidence type="ECO:0000256" key="1">
    <source>
        <dbReference type="ARBA" id="ARBA00022679"/>
    </source>
</evidence>
<dbReference type="SUPFAM" id="SSF56672">
    <property type="entry name" value="DNA/RNA polymerases"/>
    <property type="match status" value="1"/>
</dbReference>
<feature type="domain" description="Reverse transcriptase" evidence="8">
    <location>
        <begin position="656"/>
        <end position="834"/>
    </location>
</feature>
<name>A0ABM1XSG2_AEDAL</name>
<dbReference type="RefSeq" id="XP_062703162.1">
    <property type="nucleotide sequence ID" value="XM_062847178.1"/>
</dbReference>
<keyword evidence="2" id="KW-0548">Nucleotidyltransferase</keyword>
<dbReference type="SMART" id="SM00343">
    <property type="entry name" value="ZnF_C2HC"/>
    <property type="match status" value="2"/>
</dbReference>
<keyword evidence="10" id="KW-1185">Reference proteome</keyword>
<proteinExistence type="predicted"/>
<evidence type="ECO:0000313" key="9">
    <source>
        <dbReference type="EnsemblMetazoa" id="AALFPA23_002413.P2229"/>
    </source>
</evidence>
<dbReference type="InterPro" id="IPR050951">
    <property type="entry name" value="Retrovirus_Pol_polyprotein"/>
</dbReference>
<dbReference type="InterPro" id="IPR001969">
    <property type="entry name" value="Aspartic_peptidase_AS"/>
</dbReference>
<feature type="compositionally biased region" description="Polar residues" evidence="7">
    <location>
        <begin position="7"/>
        <end position="22"/>
    </location>
</feature>
<keyword evidence="6" id="KW-0695">RNA-directed DNA polymerase</keyword>